<dbReference type="Gene3D" id="2.40.50.100">
    <property type="match status" value="1"/>
</dbReference>
<keyword evidence="5" id="KW-1185">Reference proteome</keyword>
<evidence type="ECO:0000256" key="1">
    <source>
        <dbReference type="ARBA" id="ARBA00009477"/>
    </source>
</evidence>
<comment type="caution">
    <text evidence="4">The sequence shown here is derived from an EMBL/GenBank/DDBJ whole genome shotgun (WGS) entry which is preliminary data.</text>
</comment>
<dbReference type="RefSeq" id="WP_169074489.1">
    <property type="nucleotide sequence ID" value="NZ_JABBXH010000002.1"/>
</dbReference>
<dbReference type="InterPro" id="IPR058647">
    <property type="entry name" value="BSH_CzcB-like"/>
</dbReference>
<dbReference type="GO" id="GO:1990281">
    <property type="term" value="C:efflux pump complex"/>
    <property type="evidence" value="ECO:0007669"/>
    <property type="project" value="TreeGrafter"/>
</dbReference>
<feature type="domain" description="CzcB-like barrel-sandwich hybrid" evidence="3">
    <location>
        <begin position="51"/>
        <end position="189"/>
    </location>
</feature>
<sequence length="354" mass="38152">MKRLLHVLAGLIFMASISAAEVTKVDVIYPQATQQHQMLTLTGTVEARQNANLAPLQAGVVEKLAVEIGDKVESGQHLLSLDAKLAELSLAQHKASLKASLASQTEAERLYQEVVTLSKKQLVAETLMAERLSALEVAKANFSRAQAALAQQQEVLARHRLYAPFSGVIAERHVDLGEWVTQQSPLFTLVAQSNLRVNLSIPQEYYNQLNQSEAIEVLITHDFAQSVTIAATLDRLVAVANDSSRTITGLVELPENLDLVSGMSVTAQIQLPASDQNIVWLPKSAIKQHPDGGRSVFTVEGSKAKHVLVKVVKQQGNKIAVSGVNAEQGIVVSGVALLKDGDSLTVTRVNGDNL</sequence>
<evidence type="ECO:0000259" key="3">
    <source>
        <dbReference type="Pfam" id="PF25973"/>
    </source>
</evidence>
<dbReference type="PANTHER" id="PTHR30469:SF15">
    <property type="entry name" value="HLYD FAMILY OF SECRETION PROTEINS"/>
    <property type="match status" value="1"/>
</dbReference>
<feature type="signal peptide" evidence="2">
    <location>
        <begin position="1"/>
        <end position="19"/>
    </location>
</feature>
<evidence type="ECO:0000313" key="4">
    <source>
        <dbReference type="EMBL" id="NMP31155.1"/>
    </source>
</evidence>
<protein>
    <submittedName>
        <fullName evidence="4">Efflux RND transporter periplasmic adaptor subunit</fullName>
    </submittedName>
</protein>
<comment type="similarity">
    <text evidence="1">Belongs to the membrane fusion protein (MFP) (TC 8.A.1) family.</text>
</comment>
<dbReference type="NCBIfam" id="TIGR01730">
    <property type="entry name" value="RND_mfp"/>
    <property type="match status" value="1"/>
</dbReference>
<dbReference type="Pfam" id="PF25973">
    <property type="entry name" value="BSH_CzcB"/>
    <property type="match status" value="1"/>
</dbReference>
<reference evidence="4 5" key="1">
    <citation type="submission" date="2020-04" db="EMBL/GenBank/DDBJ databases">
        <title>Thalassotalea sp. M1531, isolated from the surface of marine red alga.</title>
        <authorList>
            <person name="Pang L."/>
            <person name="Lu D.-C."/>
        </authorList>
    </citation>
    <scope>NUCLEOTIDE SEQUENCE [LARGE SCALE GENOMIC DNA]</scope>
    <source>
        <strain evidence="4 5">M1531</strain>
    </source>
</reference>
<dbReference type="EMBL" id="JABBXH010000002">
    <property type="protein sequence ID" value="NMP31155.1"/>
    <property type="molecule type" value="Genomic_DNA"/>
</dbReference>
<dbReference type="GO" id="GO:0015562">
    <property type="term" value="F:efflux transmembrane transporter activity"/>
    <property type="evidence" value="ECO:0007669"/>
    <property type="project" value="TreeGrafter"/>
</dbReference>
<dbReference type="Gene3D" id="1.10.287.470">
    <property type="entry name" value="Helix hairpin bin"/>
    <property type="match status" value="1"/>
</dbReference>
<dbReference type="Gene3D" id="2.40.30.170">
    <property type="match status" value="1"/>
</dbReference>
<dbReference type="PANTHER" id="PTHR30469">
    <property type="entry name" value="MULTIDRUG RESISTANCE PROTEIN MDTA"/>
    <property type="match status" value="1"/>
</dbReference>
<proteinExistence type="inferred from homology"/>
<feature type="chain" id="PRO_5031391464" evidence="2">
    <location>
        <begin position="20"/>
        <end position="354"/>
    </location>
</feature>
<evidence type="ECO:0000256" key="2">
    <source>
        <dbReference type="SAM" id="SignalP"/>
    </source>
</evidence>
<organism evidence="4 5">
    <name type="scientific">Thalassotalea algicola</name>
    <dbReference type="NCBI Taxonomy" id="2716224"/>
    <lineage>
        <taxon>Bacteria</taxon>
        <taxon>Pseudomonadati</taxon>
        <taxon>Pseudomonadota</taxon>
        <taxon>Gammaproteobacteria</taxon>
        <taxon>Alteromonadales</taxon>
        <taxon>Colwelliaceae</taxon>
        <taxon>Thalassotalea</taxon>
    </lineage>
</organism>
<evidence type="ECO:0000313" key="5">
    <source>
        <dbReference type="Proteomes" id="UP000568664"/>
    </source>
</evidence>
<dbReference type="InterPro" id="IPR006143">
    <property type="entry name" value="RND_pump_MFP"/>
</dbReference>
<dbReference type="Proteomes" id="UP000568664">
    <property type="component" value="Unassembled WGS sequence"/>
</dbReference>
<name>A0A7Y0LAV6_9GAMM</name>
<dbReference type="SUPFAM" id="SSF111369">
    <property type="entry name" value="HlyD-like secretion proteins"/>
    <property type="match status" value="1"/>
</dbReference>
<dbReference type="AlphaFoldDB" id="A0A7Y0LAV6"/>
<dbReference type="Gene3D" id="2.40.420.20">
    <property type="match status" value="1"/>
</dbReference>
<accession>A0A7Y0LAV6</accession>
<gene>
    <name evidence="4" type="ORF">HII17_06225</name>
</gene>
<keyword evidence="2" id="KW-0732">Signal</keyword>